<proteinExistence type="predicted"/>
<protein>
    <submittedName>
        <fullName evidence="3">Uncharacterized protein</fullName>
    </submittedName>
</protein>
<gene>
    <name evidence="3" type="ORF">CLAFUR5_03268</name>
</gene>
<reference evidence="3" key="2">
    <citation type="journal article" date="2022" name="Microb. Genom.">
        <title>A chromosome-scale genome assembly of the tomato pathogen Cladosporium fulvum reveals a compartmentalized genome architecture and the presence of a dispensable chromosome.</title>
        <authorList>
            <person name="Zaccaron A.Z."/>
            <person name="Chen L.H."/>
            <person name="Samaras A."/>
            <person name="Stergiopoulos I."/>
        </authorList>
    </citation>
    <scope>NUCLEOTIDE SEQUENCE</scope>
    <source>
        <strain evidence="3">Race5_Kim</strain>
    </source>
</reference>
<dbReference type="EMBL" id="CP090164">
    <property type="protein sequence ID" value="UJO14477.1"/>
    <property type="molecule type" value="Genomic_DNA"/>
</dbReference>
<dbReference type="AlphaFoldDB" id="A0A9Q8P658"/>
<feature type="coiled-coil region" evidence="1">
    <location>
        <begin position="91"/>
        <end position="118"/>
    </location>
</feature>
<accession>A0A9Q8P658</accession>
<feature type="region of interest" description="Disordered" evidence="2">
    <location>
        <begin position="166"/>
        <end position="186"/>
    </location>
</feature>
<dbReference type="OrthoDB" id="3863316at2759"/>
<evidence type="ECO:0000256" key="2">
    <source>
        <dbReference type="SAM" id="MobiDB-lite"/>
    </source>
</evidence>
<dbReference type="OMA" id="YELQRES"/>
<dbReference type="GeneID" id="71983146"/>
<reference evidence="3" key="1">
    <citation type="submission" date="2021-12" db="EMBL/GenBank/DDBJ databases">
        <authorList>
            <person name="Zaccaron A."/>
            <person name="Stergiopoulos I."/>
        </authorList>
    </citation>
    <scope>NUCLEOTIDE SEQUENCE</scope>
    <source>
        <strain evidence="3">Race5_Kim</strain>
    </source>
</reference>
<dbReference type="KEGG" id="ffu:CLAFUR5_03268"/>
<keyword evidence="1" id="KW-0175">Coiled coil</keyword>
<keyword evidence="4" id="KW-1185">Reference proteome</keyword>
<feature type="region of interest" description="Disordered" evidence="2">
    <location>
        <begin position="265"/>
        <end position="287"/>
    </location>
</feature>
<evidence type="ECO:0000313" key="4">
    <source>
        <dbReference type="Proteomes" id="UP000756132"/>
    </source>
</evidence>
<feature type="compositionally biased region" description="Basic and acidic residues" evidence="2">
    <location>
        <begin position="166"/>
        <end position="182"/>
    </location>
</feature>
<evidence type="ECO:0000313" key="3">
    <source>
        <dbReference type="EMBL" id="UJO14477.1"/>
    </source>
</evidence>
<dbReference type="Proteomes" id="UP000756132">
    <property type="component" value="Chromosome 2"/>
</dbReference>
<dbReference type="Gene3D" id="1.20.5.340">
    <property type="match status" value="1"/>
</dbReference>
<name>A0A9Q8P658_PASFU</name>
<organism evidence="3 4">
    <name type="scientific">Passalora fulva</name>
    <name type="common">Tomato leaf mold</name>
    <name type="synonym">Cladosporium fulvum</name>
    <dbReference type="NCBI Taxonomy" id="5499"/>
    <lineage>
        <taxon>Eukaryota</taxon>
        <taxon>Fungi</taxon>
        <taxon>Dikarya</taxon>
        <taxon>Ascomycota</taxon>
        <taxon>Pezizomycotina</taxon>
        <taxon>Dothideomycetes</taxon>
        <taxon>Dothideomycetidae</taxon>
        <taxon>Mycosphaerellales</taxon>
        <taxon>Mycosphaerellaceae</taxon>
        <taxon>Fulvia</taxon>
    </lineage>
</organism>
<feature type="region of interest" description="Disordered" evidence="2">
    <location>
        <begin position="1"/>
        <end position="21"/>
    </location>
</feature>
<sequence length="287" mass="32460">MAAGDERHFGQDVDKDEDKDNRYDDLWKDVDRRGRFATVEAKTFTSTQLRRIGEVCSKRLPPASAVQAMFMYELQRESEVESLFHDHMFRLAKQDDKSAEQEKRIAALETRLTQVERAAASKDIEERLATSKVTMKVQQGKIDSCTGQVKDLETKLSDVQKELETLRSKQEEATTQRVDDQAAARPDTQTMADEINVLFDDRDGILEMITEVKSRLVTLEDNIRALTIQGTSIKTPSVSPQLIPVQNGNGQVVHDLEIPKGRAHVSMKENRKPSSIRSFSPGKQWAA</sequence>
<dbReference type="SUPFAM" id="SSF57997">
    <property type="entry name" value="Tropomyosin"/>
    <property type="match status" value="1"/>
</dbReference>
<evidence type="ECO:0000256" key="1">
    <source>
        <dbReference type="SAM" id="Coils"/>
    </source>
</evidence>
<dbReference type="RefSeq" id="XP_047758843.1">
    <property type="nucleotide sequence ID" value="XM_047902416.1"/>
</dbReference>